<dbReference type="RefSeq" id="WP_222876984.1">
    <property type="nucleotide sequence ID" value="NZ_AP023361.1"/>
</dbReference>
<proteinExistence type="predicted"/>
<dbReference type="Proteomes" id="UP000515317">
    <property type="component" value="Chromosome"/>
</dbReference>
<keyword evidence="2" id="KW-1185">Reference proteome</keyword>
<accession>A0A6S6QSW0</accession>
<dbReference type="AlphaFoldDB" id="A0A6S6QSW0"/>
<gene>
    <name evidence="1" type="ORF">IZ6_10870</name>
</gene>
<dbReference type="EMBL" id="AP023361">
    <property type="protein sequence ID" value="BCJ90352.1"/>
    <property type="molecule type" value="Genomic_DNA"/>
</dbReference>
<organism evidence="1 2">
    <name type="scientific">Terrihabitans soli</name>
    <dbReference type="NCBI Taxonomy" id="708113"/>
    <lineage>
        <taxon>Bacteria</taxon>
        <taxon>Pseudomonadati</taxon>
        <taxon>Pseudomonadota</taxon>
        <taxon>Alphaproteobacteria</taxon>
        <taxon>Hyphomicrobiales</taxon>
        <taxon>Terrihabitans</taxon>
    </lineage>
</organism>
<protein>
    <submittedName>
        <fullName evidence="1">Uncharacterized protein</fullName>
    </submittedName>
</protein>
<dbReference type="KEGG" id="tso:IZ6_10870"/>
<sequence length="103" mass="11005">MNLPNEEICPVPLSFLSDLMRTQGVAAGALINTLDHPLRAQLALFCYRRGHLRQLAQAIAAQCTRGELREVGLIAGDALFVASRDTTASTSGSKISLARIQAA</sequence>
<evidence type="ECO:0000313" key="2">
    <source>
        <dbReference type="Proteomes" id="UP000515317"/>
    </source>
</evidence>
<evidence type="ECO:0000313" key="1">
    <source>
        <dbReference type="EMBL" id="BCJ90352.1"/>
    </source>
</evidence>
<reference evidence="1 2" key="1">
    <citation type="submission" date="2020-08" db="EMBL/GenBank/DDBJ databases">
        <title>Genome sequence of Rhizobiales bacterium strain IZ6.</title>
        <authorList>
            <person name="Nakai R."/>
            <person name="Naganuma T."/>
        </authorList>
    </citation>
    <scope>NUCLEOTIDE SEQUENCE [LARGE SCALE GENOMIC DNA]</scope>
    <source>
        <strain evidence="1 2">IZ6</strain>
    </source>
</reference>
<name>A0A6S6QSW0_9HYPH</name>